<dbReference type="SUPFAM" id="SSF48452">
    <property type="entry name" value="TPR-like"/>
    <property type="match status" value="1"/>
</dbReference>
<evidence type="ECO:0000313" key="1">
    <source>
        <dbReference type="EMBL" id="GEO82500.1"/>
    </source>
</evidence>
<dbReference type="OrthoDB" id="6278038at2"/>
<dbReference type="InterPro" id="IPR011990">
    <property type="entry name" value="TPR-like_helical_dom_sf"/>
</dbReference>
<gene>
    <name evidence="1" type="ORF">ROR02_26310</name>
</gene>
<protein>
    <recommendedName>
        <fullName evidence="3">Tetratricopeptide repeat protein</fullName>
    </recommendedName>
</protein>
<dbReference type="EMBL" id="BJZO01000083">
    <property type="protein sequence ID" value="GEO82500.1"/>
    <property type="molecule type" value="Genomic_DNA"/>
</dbReference>
<dbReference type="RefSeq" id="WP_147164528.1">
    <property type="nucleotide sequence ID" value="NZ_BJZO01000083.1"/>
</dbReference>
<evidence type="ECO:0000313" key="2">
    <source>
        <dbReference type="Proteomes" id="UP000321567"/>
    </source>
</evidence>
<dbReference type="AlphaFoldDB" id="A0A512HAT7"/>
<reference evidence="1 2" key="1">
    <citation type="submission" date="2019-07" db="EMBL/GenBank/DDBJ databases">
        <title>Whole genome shotgun sequence of Rhodospirillum oryzae NBRC 107573.</title>
        <authorList>
            <person name="Hosoyama A."/>
            <person name="Uohara A."/>
            <person name="Ohji S."/>
            <person name="Ichikawa N."/>
        </authorList>
    </citation>
    <scope>NUCLEOTIDE SEQUENCE [LARGE SCALE GENOMIC DNA]</scope>
    <source>
        <strain evidence="1 2">NBRC 107573</strain>
    </source>
</reference>
<keyword evidence="2" id="KW-1185">Reference proteome</keyword>
<proteinExistence type="predicted"/>
<dbReference type="Gene3D" id="1.25.40.10">
    <property type="entry name" value="Tetratricopeptide repeat domain"/>
    <property type="match status" value="1"/>
</dbReference>
<organism evidence="1 2">
    <name type="scientific">Pararhodospirillum oryzae</name>
    <dbReference type="NCBI Taxonomy" id="478448"/>
    <lineage>
        <taxon>Bacteria</taxon>
        <taxon>Pseudomonadati</taxon>
        <taxon>Pseudomonadota</taxon>
        <taxon>Alphaproteobacteria</taxon>
        <taxon>Rhodospirillales</taxon>
        <taxon>Rhodospirillaceae</taxon>
        <taxon>Pararhodospirillum</taxon>
    </lineage>
</organism>
<dbReference type="InterPro" id="IPR027417">
    <property type="entry name" value="P-loop_NTPase"/>
</dbReference>
<dbReference type="SUPFAM" id="SSF52540">
    <property type="entry name" value="P-loop containing nucleoside triphosphate hydrolases"/>
    <property type="match status" value="1"/>
</dbReference>
<evidence type="ECO:0008006" key="3">
    <source>
        <dbReference type="Google" id="ProtNLM"/>
    </source>
</evidence>
<dbReference type="Proteomes" id="UP000321567">
    <property type="component" value="Unassembled WGS sequence"/>
</dbReference>
<sequence>MDDVYSGQTARQDGHGNVVVQIIGEHNTVSVAGARALRLVQYDQPVFAQAPATPGKAGEPGWTATGRQEIKILSPYNRDSLPFVGRDLYFKTLQKWMERPNPWSIQAVVGDEGKGKTRLAVELAAWARTQGWTAGFVDSSTLAELGATDFRMAWTAPCLVIVDNASAKTTALAAWLRTLIHDLPPPDGPAKLRLLLLERTGPESGGSWWRRLFDDADPMRALTKALAPGAPVAFFDKIQANEGYAIFAAAYTLACGHPAPPASALLDWRLDAAAEWEIWNWRTAPMHLAVFGLAAAKDGLEAAITSGPRPQTFDVARRELARIDRVWQNHGLATPAQPPLSHHLAAAIVLCGGWDEAQGHTLIARESEALGQPIAPDALATAWAALREALPGPNNTVAAVVPDILGEALALVALQDLPDLGAATLRRLARTHRPALPHIVIRAFPTDICAPQKVPLAWLKTLFDDAPDLDALIALSDALPSRNHLKASLLSIPIPDEMLSEITQAVLDRCDELPTDEAAVLELRMLDTLSRHLNEKEALEATQKTVECSRSLAARNPDAFTPSLAKALDTLSARLARAGRREEALEAGTEAVKICRSLATQDPDAFNPSLAKALDTLSVYLANAGRHEEALEAWTEAVGIYRSLATQNPDTFSRSLALTLYGTCGYLRKIGRDQEALTACSEAITIYRPLALQNPITFSHTLFYALRDLADWLEKNGDLGQALEANREAIESMTPAPAFHIREFLSADLRRMAIRKYQEQCTRAGIAVDEGLLEPILNAIDAFSTHESETASAALRRRARREKALERLVAQATAAALDELSTRTSESAKTLTGGVWEWIKSKAPPACKCTVSGIEKDPNGPDAKKDMGTVFTWIFFINSGARKELQDFIDARASVDQTATGNDTTTIR</sequence>
<comment type="caution">
    <text evidence="1">The sequence shown here is derived from an EMBL/GenBank/DDBJ whole genome shotgun (WGS) entry which is preliminary data.</text>
</comment>
<accession>A0A512HAT7</accession>
<name>A0A512HAT7_9PROT</name>